<evidence type="ECO:0000313" key="2">
    <source>
        <dbReference type="EMBL" id="GGH33784.1"/>
    </source>
</evidence>
<comment type="caution">
    <text evidence="2">The sequence shown here is derived from an EMBL/GenBank/DDBJ whole genome shotgun (WGS) entry which is preliminary data.</text>
</comment>
<dbReference type="AlphaFoldDB" id="A0A917ICZ5"/>
<keyword evidence="3" id="KW-1185">Reference proteome</keyword>
<sequence length="51" mass="5512">MRRHEELGNDLSESDVIARRDAPVDAQPDLAKAAGLAYRFATLDGARDGSL</sequence>
<organism evidence="2 3">
    <name type="scientific">Microbacterium album</name>
    <dbReference type="NCBI Taxonomy" id="2053191"/>
    <lineage>
        <taxon>Bacteria</taxon>
        <taxon>Bacillati</taxon>
        <taxon>Actinomycetota</taxon>
        <taxon>Actinomycetes</taxon>
        <taxon>Micrococcales</taxon>
        <taxon>Microbacteriaceae</taxon>
        <taxon>Microbacterium</taxon>
    </lineage>
</organism>
<protein>
    <submittedName>
        <fullName evidence="2">Uncharacterized protein</fullName>
    </submittedName>
</protein>
<evidence type="ECO:0000313" key="3">
    <source>
        <dbReference type="Proteomes" id="UP000657592"/>
    </source>
</evidence>
<dbReference type="EMBL" id="BMJY01000001">
    <property type="protein sequence ID" value="GGH33784.1"/>
    <property type="molecule type" value="Genomic_DNA"/>
</dbReference>
<reference evidence="2" key="2">
    <citation type="submission" date="2020-09" db="EMBL/GenBank/DDBJ databases">
        <authorList>
            <person name="Sun Q."/>
            <person name="Zhou Y."/>
        </authorList>
    </citation>
    <scope>NUCLEOTIDE SEQUENCE</scope>
    <source>
        <strain evidence="2">CGMCC 1.15794</strain>
    </source>
</reference>
<reference evidence="2" key="1">
    <citation type="journal article" date="2014" name="Int. J. Syst. Evol. Microbiol.">
        <title>Complete genome sequence of Corynebacterium casei LMG S-19264T (=DSM 44701T), isolated from a smear-ripened cheese.</title>
        <authorList>
            <consortium name="US DOE Joint Genome Institute (JGI-PGF)"/>
            <person name="Walter F."/>
            <person name="Albersmeier A."/>
            <person name="Kalinowski J."/>
            <person name="Ruckert C."/>
        </authorList>
    </citation>
    <scope>NUCLEOTIDE SEQUENCE</scope>
    <source>
        <strain evidence="2">CGMCC 1.15794</strain>
    </source>
</reference>
<gene>
    <name evidence="2" type="ORF">GCM10010921_01020</name>
</gene>
<proteinExistence type="predicted"/>
<accession>A0A917ICZ5</accession>
<feature type="region of interest" description="Disordered" evidence="1">
    <location>
        <begin position="1"/>
        <end position="24"/>
    </location>
</feature>
<evidence type="ECO:0000256" key="1">
    <source>
        <dbReference type="SAM" id="MobiDB-lite"/>
    </source>
</evidence>
<name>A0A917ICZ5_9MICO</name>
<dbReference type="Proteomes" id="UP000657592">
    <property type="component" value="Unassembled WGS sequence"/>
</dbReference>